<sequence>MRQQLTLGQPEILELTDGQSRQSVRAPKTLQERRDAVFLRDHSRLCFARRSNERGLMMDTVVAKLSMSSDEQDDVAFKVLNQDDLPAIAVVGETIFKPFGNDPKVKPNLIVHPTRRVQTNLEESRQRALAKSHGNISGLSKGLKKKKLSNSHGQLNHNNSNAGVKLDELRSQVDAKFTKTLDAKLRRLQREEKQGSKKTPLQPERPRKPFVTTVPQGTFLGPPNEQEKEAAKPGREDVEKQPKVEAKKLFTYSSQPRVLSRTPAKFVHVQKCAAALAAAQIAGAVAGLRNTAENVEPLQEQEMNYGNVMYDKRVFRGSNFSQPHLGDGESGAARAAEARRRALARRKAKNQHYKANQLRLGSPPPVAGRRHENMQTEQYLEELYVNPPVSEMCTQTDLFVERPVSPFYVPAKTGADVETQIYPGDLFDFDMEVQPILEVLVGKTVEQALIEVLEEEELAALREQQRRFLELRSTETAEALRLEEREKRLVKEKERRIAEHEEGAKIQKEMEERIAAAVLMQGYMADLLPSVLEGLEADGFLLDNIKEDIDESFMPWLIKEVTFELQDMVCSRDVLSDLVREILENRAEIYKALNKESSTDETEEEGPSVEDMILQEHLRLQEEIKKGTEQPDATN</sequence>
<dbReference type="PANTHER" id="PTHR21648:SF0">
    <property type="entry name" value="RADIAL SPOKE HEAD PROTEIN 3 HOMOLOG"/>
    <property type="match status" value="1"/>
</dbReference>
<keyword evidence="4" id="KW-0597">Phosphoprotein</keyword>
<feature type="compositionally biased region" description="Polar residues" evidence="10">
    <location>
        <begin position="150"/>
        <end position="162"/>
    </location>
</feature>
<comment type="similarity">
    <text evidence="2">Belongs to the flagellar radial spoke RSP3 family.</text>
</comment>
<evidence type="ECO:0000256" key="4">
    <source>
        <dbReference type="ARBA" id="ARBA00022553"/>
    </source>
</evidence>
<name>N6UCS1_DENPD</name>
<feature type="coiled-coil region" evidence="9">
    <location>
        <begin position="483"/>
        <end position="510"/>
    </location>
</feature>
<dbReference type="Pfam" id="PF06098">
    <property type="entry name" value="Radial_spoke_3"/>
    <property type="match status" value="1"/>
</dbReference>
<gene>
    <name evidence="12" type="ORF">D910_05364</name>
    <name evidence="11" type="ORF">YQE_05069</name>
</gene>
<keyword evidence="9" id="KW-0175">Coiled coil</keyword>
<keyword evidence="7" id="KW-0206">Cytoskeleton</keyword>
<proteinExistence type="inferred from homology"/>
<evidence type="ECO:0000256" key="5">
    <source>
        <dbReference type="ARBA" id="ARBA00022846"/>
    </source>
</evidence>
<evidence type="ECO:0000313" key="12">
    <source>
        <dbReference type="EMBL" id="ERL87976.1"/>
    </source>
</evidence>
<evidence type="ECO:0008006" key="14">
    <source>
        <dbReference type="Google" id="ProtNLM"/>
    </source>
</evidence>
<evidence type="ECO:0000256" key="10">
    <source>
        <dbReference type="SAM" id="MobiDB-lite"/>
    </source>
</evidence>
<evidence type="ECO:0000313" key="13">
    <source>
        <dbReference type="Proteomes" id="UP000030742"/>
    </source>
</evidence>
<accession>N6UCS1</accession>
<evidence type="ECO:0000256" key="2">
    <source>
        <dbReference type="ARBA" id="ARBA00006737"/>
    </source>
</evidence>
<comment type="subcellular location">
    <subcellularLocation>
        <location evidence="1">Cytoplasm</location>
        <location evidence="1">Cytoskeleton</location>
        <location evidence="1">Flagellum axoneme</location>
    </subcellularLocation>
</comment>
<organism evidence="11">
    <name type="scientific">Dendroctonus ponderosae</name>
    <name type="common">Mountain pine beetle</name>
    <dbReference type="NCBI Taxonomy" id="77166"/>
    <lineage>
        <taxon>Eukaryota</taxon>
        <taxon>Metazoa</taxon>
        <taxon>Ecdysozoa</taxon>
        <taxon>Arthropoda</taxon>
        <taxon>Hexapoda</taxon>
        <taxon>Insecta</taxon>
        <taxon>Pterygota</taxon>
        <taxon>Neoptera</taxon>
        <taxon>Endopterygota</taxon>
        <taxon>Coleoptera</taxon>
        <taxon>Polyphaga</taxon>
        <taxon>Cucujiformia</taxon>
        <taxon>Curculionidae</taxon>
        <taxon>Scolytinae</taxon>
        <taxon>Dendroctonus</taxon>
    </lineage>
</organism>
<keyword evidence="6" id="KW-0969">Cilium</keyword>
<reference evidence="11 13" key="1">
    <citation type="journal article" date="2013" name="Genome Biol.">
        <title>Draft genome of the mountain pine beetle, Dendroctonus ponderosae Hopkins, a major forest pest.</title>
        <authorList>
            <person name="Keeling C.I."/>
            <person name="Yuen M.M."/>
            <person name="Liao N.Y."/>
            <person name="Docking T.R."/>
            <person name="Chan S.K."/>
            <person name="Taylor G.A."/>
            <person name="Palmquist D.L."/>
            <person name="Jackman S.D."/>
            <person name="Nguyen A."/>
            <person name="Li M."/>
            <person name="Henderson H."/>
            <person name="Janes J.K."/>
            <person name="Zhao Y."/>
            <person name="Pandoh P."/>
            <person name="Moore R."/>
            <person name="Sperling F.A."/>
            <person name="Huber D.P."/>
            <person name="Birol I."/>
            <person name="Jones S.J."/>
            <person name="Bohlmann J."/>
        </authorList>
    </citation>
    <scope>NUCLEOTIDE SEQUENCE</scope>
</reference>
<feature type="compositionally biased region" description="Basic and acidic residues" evidence="10">
    <location>
        <begin position="225"/>
        <end position="243"/>
    </location>
</feature>
<keyword evidence="8" id="KW-0966">Cell projection</keyword>
<feature type="compositionally biased region" description="Basic and acidic residues" evidence="10">
    <location>
        <begin position="184"/>
        <end position="195"/>
    </location>
</feature>
<dbReference type="OrthoDB" id="313308at2759"/>
<evidence type="ECO:0000313" key="11">
    <source>
        <dbReference type="EMBL" id="ENN78431.1"/>
    </source>
</evidence>
<evidence type="ECO:0000256" key="7">
    <source>
        <dbReference type="ARBA" id="ARBA00023212"/>
    </source>
</evidence>
<evidence type="ECO:0000256" key="8">
    <source>
        <dbReference type="ARBA" id="ARBA00023273"/>
    </source>
</evidence>
<feature type="non-terminal residue" evidence="11">
    <location>
        <position position="1"/>
    </location>
</feature>
<dbReference type="GO" id="GO:0005929">
    <property type="term" value="C:cilium"/>
    <property type="evidence" value="ECO:0007669"/>
    <property type="project" value="TreeGrafter"/>
</dbReference>
<dbReference type="AlphaFoldDB" id="N6UCS1"/>
<dbReference type="InterPro" id="IPR009290">
    <property type="entry name" value="Radial_spoke_3"/>
</dbReference>
<dbReference type="PANTHER" id="PTHR21648">
    <property type="entry name" value="FLAGELLAR RADIAL SPOKE PROTEIN 3"/>
    <property type="match status" value="1"/>
</dbReference>
<evidence type="ECO:0000256" key="3">
    <source>
        <dbReference type="ARBA" id="ARBA00022490"/>
    </source>
</evidence>
<dbReference type="HOGENOM" id="CLU_029153_0_0_1"/>
<keyword evidence="5" id="KW-0282">Flagellum</keyword>
<protein>
    <recommendedName>
        <fullName evidence="14">Radial spoke head protein 3 homolog</fullName>
    </recommendedName>
</protein>
<dbReference type="EMBL" id="KB632006">
    <property type="protein sequence ID" value="ERL87976.1"/>
    <property type="molecule type" value="Genomic_DNA"/>
</dbReference>
<dbReference type="OMA" id="GRRHENM"/>
<feature type="region of interest" description="Disordered" evidence="10">
    <location>
        <begin position="129"/>
        <end position="164"/>
    </location>
</feature>
<dbReference type="EMBL" id="KB740904">
    <property type="protein sequence ID" value="ENN78431.1"/>
    <property type="molecule type" value="Genomic_DNA"/>
</dbReference>
<dbReference type="Proteomes" id="UP000030742">
    <property type="component" value="Unassembled WGS sequence"/>
</dbReference>
<evidence type="ECO:0000256" key="9">
    <source>
        <dbReference type="SAM" id="Coils"/>
    </source>
</evidence>
<dbReference type="STRING" id="77166.N6UCS1"/>
<evidence type="ECO:0000256" key="6">
    <source>
        <dbReference type="ARBA" id="ARBA00023069"/>
    </source>
</evidence>
<keyword evidence="3" id="KW-0963">Cytoplasm</keyword>
<feature type="region of interest" description="Disordered" evidence="10">
    <location>
        <begin position="184"/>
        <end position="243"/>
    </location>
</feature>
<evidence type="ECO:0000256" key="1">
    <source>
        <dbReference type="ARBA" id="ARBA00004611"/>
    </source>
</evidence>